<evidence type="ECO:0000259" key="1">
    <source>
        <dbReference type="SMART" id="SM00871"/>
    </source>
</evidence>
<evidence type="ECO:0000313" key="3">
    <source>
        <dbReference type="Proteomes" id="UP001186452"/>
    </source>
</evidence>
<sequence>MKSVHIGETCLAYLRVTGPYGENYEPAVEQLYRWAGEQKLQGGQCLFIYHDDPDKIAPAQCRTDICLTVPAGTVASGDVAIQTLAAGKYCTRREIVRHKEDYPMYWKEIENDVKNAGFELDERPCFELYHSYDIETHVADVGFYLAVKGE</sequence>
<organism evidence="2 3">
    <name type="scientific">Photobacterium rosenbergii</name>
    <dbReference type="NCBI Taxonomy" id="294936"/>
    <lineage>
        <taxon>Bacteria</taxon>
        <taxon>Pseudomonadati</taxon>
        <taxon>Pseudomonadota</taxon>
        <taxon>Gammaproteobacteria</taxon>
        <taxon>Vibrionales</taxon>
        <taxon>Vibrionaceae</taxon>
        <taxon>Photobacterium</taxon>
    </lineage>
</organism>
<dbReference type="InterPro" id="IPR011256">
    <property type="entry name" value="Reg_factor_effector_dom_sf"/>
</dbReference>
<dbReference type="Pfam" id="PF06445">
    <property type="entry name" value="GyrI-like"/>
    <property type="match status" value="1"/>
</dbReference>
<accession>A0ABU3ZC17</accession>
<reference evidence="2 3" key="1">
    <citation type="submission" date="2023-10" db="EMBL/GenBank/DDBJ databases">
        <title>Marine bacteria isolated from horseshoe crab.</title>
        <authorList>
            <person name="Cheng T.H."/>
        </authorList>
    </citation>
    <scope>NUCLEOTIDE SEQUENCE [LARGE SCALE GENOMIC DNA]</scope>
    <source>
        <strain evidence="2 3">HSC6</strain>
    </source>
</reference>
<feature type="domain" description="AraC effector-binding" evidence="1">
    <location>
        <begin position="1"/>
        <end position="148"/>
    </location>
</feature>
<dbReference type="EMBL" id="JAWJZI010000001">
    <property type="protein sequence ID" value="MDV5167658.1"/>
    <property type="molecule type" value="Genomic_DNA"/>
</dbReference>
<dbReference type="InterPro" id="IPR010499">
    <property type="entry name" value="AraC_E-bd"/>
</dbReference>
<dbReference type="SUPFAM" id="SSF55136">
    <property type="entry name" value="Probable bacterial effector-binding domain"/>
    <property type="match status" value="1"/>
</dbReference>
<dbReference type="InterPro" id="IPR050908">
    <property type="entry name" value="SmbC-like"/>
</dbReference>
<dbReference type="PANTHER" id="PTHR40055">
    <property type="entry name" value="TRANSCRIPTIONAL REGULATOR YGIV-RELATED"/>
    <property type="match status" value="1"/>
</dbReference>
<comment type="caution">
    <text evidence="2">The sequence shown here is derived from an EMBL/GenBank/DDBJ whole genome shotgun (WGS) entry which is preliminary data.</text>
</comment>
<dbReference type="SMART" id="SM00871">
    <property type="entry name" value="AraC_E_bind"/>
    <property type="match status" value="1"/>
</dbReference>
<protein>
    <submittedName>
        <fullName evidence="2">GyrI-like domain-containing protein</fullName>
    </submittedName>
</protein>
<dbReference type="PANTHER" id="PTHR40055:SF2">
    <property type="entry name" value="DNA GYRASE INHIBITOR"/>
    <property type="match status" value="1"/>
</dbReference>
<dbReference type="Proteomes" id="UP001186452">
    <property type="component" value="Unassembled WGS sequence"/>
</dbReference>
<name>A0ABU3ZC17_9GAMM</name>
<evidence type="ECO:0000313" key="2">
    <source>
        <dbReference type="EMBL" id="MDV5167658.1"/>
    </source>
</evidence>
<dbReference type="Gene3D" id="3.20.80.10">
    <property type="entry name" value="Regulatory factor, effector binding domain"/>
    <property type="match status" value="1"/>
</dbReference>
<keyword evidence="3" id="KW-1185">Reference proteome</keyword>
<dbReference type="InterPro" id="IPR029442">
    <property type="entry name" value="GyrI-like"/>
</dbReference>
<dbReference type="RefSeq" id="WP_317520218.1">
    <property type="nucleotide sequence ID" value="NZ_JAWJZI010000001.1"/>
</dbReference>
<proteinExistence type="predicted"/>
<gene>
    <name evidence="2" type="ORF">R2X38_01435</name>
</gene>